<reference evidence="2 3" key="1">
    <citation type="submission" date="2019-02" db="EMBL/GenBank/DDBJ databases">
        <title>Deep-cultivation of Planctomycetes and their phenomic and genomic characterization uncovers novel biology.</title>
        <authorList>
            <person name="Wiegand S."/>
            <person name="Jogler M."/>
            <person name="Boedeker C."/>
            <person name="Pinto D."/>
            <person name="Vollmers J."/>
            <person name="Rivas-Marin E."/>
            <person name="Kohn T."/>
            <person name="Peeters S.H."/>
            <person name="Heuer A."/>
            <person name="Rast P."/>
            <person name="Oberbeckmann S."/>
            <person name="Bunk B."/>
            <person name="Jeske O."/>
            <person name="Meyerdierks A."/>
            <person name="Storesund J.E."/>
            <person name="Kallscheuer N."/>
            <person name="Luecker S."/>
            <person name="Lage O.M."/>
            <person name="Pohl T."/>
            <person name="Merkel B.J."/>
            <person name="Hornburger P."/>
            <person name="Mueller R.-W."/>
            <person name="Bruemmer F."/>
            <person name="Labrenz M."/>
            <person name="Spormann A.M."/>
            <person name="Op Den Camp H."/>
            <person name="Overmann J."/>
            <person name="Amann R."/>
            <person name="Jetten M.S.M."/>
            <person name="Mascher T."/>
            <person name="Medema M.H."/>
            <person name="Devos D.P."/>
            <person name="Kaster A.-K."/>
            <person name="Ovreas L."/>
            <person name="Rohde M."/>
            <person name="Galperin M.Y."/>
            <person name="Jogler C."/>
        </authorList>
    </citation>
    <scope>NUCLEOTIDE SEQUENCE [LARGE SCALE GENOMIC DNA]</scope>
    <source>
        <strain evidence="2 3">CA13</strain>
    </source>
</reference>
<dbReference type="RefSeq" id="WP_146404125.1">
    <property type="nucleotide sequence ID" value="NZ_SJPJ01000002.1"/>
</dbReference>
<dbReference type="Proteomes" id="UP000315010">
    <property type="component" value="Unassembled WGS sequence"/>
</dbReference>
<comment type="caution">
    <text evidence="2">The sequence shown here is derived from an EMBL/GenBank/DDBJ whole genome shotgun (WGS) entry which is preliminary data.</text>
</comment>
<organism evidence="2 3">
    <name type="scientific">Novipirellula herctigrandis</name>
    <dbReference type="NCBI Taxonomy" id="2527986"/>
    <lineage>
        <taxon>Bacteria</taxon>
        <taxon>Pseudomonadati</taxon>
        <taxon>Planctomycetota</taxon>
        <taxon>Planctomycetia</taxon>
        <taxon>Pirellulales</taxon>
        <taxon>Pirellulaceae</taxon>
        <taxon>Novipirellula</taxon>
    </lineage>
</organism>
<dbReference type="EMBL" id="SJPJ01000002">
    <property type="protein sequence ID" value="TWT76337.1"/>
    <property type="molecule type" value="Genomic_DNA"/>
</dbReference>
<dbReference type="Gene3D" id="3.40.1260.10">
    <property type="entry name" value="DsrEFH-like"/>
    <property type="match status" value="1"/>
</dbReference>
<dbReference type="OrthoDB" id="274802at2"/>
<protein>
    <submittedName>
        <fullName evidence="2">Uncharacterized protein</fullName>
    </submittedName>
</protein>
<evidence type="ECO:0000256" key="1">
    <source>
        <dbReference type="SAM" id="SignalP"/>
    </source>
</evidence>
<dbReference type="AlphaFoldDB" id="A0A5C5YND2"/>
<dbReference type="Pfam" id="PF02635">
    <property type="entry name" value="DsrE"/>
    <property type="match status" value="1"/>
</dbReference>
<dbReference type="InterPro" id="IPR003787">
    <property type="entry name" value="Sulphur_relay_DsrE/F-like"/>
</dbReference>
<gene>
    <name evidence="2" type="ORF">CA13_68310</name>
</gene>
<evidence type="ECO:0000313" key="3">
    <source>
        <dbReference type="Proteomes" id="UP000315010"/>
    </source>
</evidence>
<keyword evidence="1" id="KW-0732">Signal</keyword>
<feature type="chain" id="PRO_5022718139" evidence="1">
    <location>
        <begin position="23"/>
        <end position="152"/>
    </location>
</feature>
<feature type="signal peptide" evidence="1">
    <location>
        <begin position="1"/>
        <end position="22"/>
    </location>
</feature>
<dbReference type="SUPFAM" id="SSF75169">
    <property type="entry name" value="DsrEFH-like"/>
    <property type="match status" value="1"/>
</dbReference>
<dbReference type="InterPro" id="IPR027396">
    <property type="entry name" value="DsrEFH-like"/>
</dbReference>
<name>A0A5C5YND2_9BACT</name>
<evidence type="ECO:0000313" key="2">
    <source>
        <dbReference type="EMBL" id="TWT76337.1"/>
    </source>
</evidence>
<accession>A0A5C5YND2</accession>
<sequence precursor="true">MIRTLTISTFAFVLLCTPSALRAEQTNTEEGAKPTLVINLTSGPDDLHAVSMGLHFAEHGLADGREAVVFFNVKSPPLARKNLPDSVRFMDKEPVNKLITDLLEHGAKMFVCPMCAEITGVQKDELVPGIQLIEDRKQLFDHLHNNTVVFSY</sequence>
<keyword evidence="3" id="KW-1185">Reference proteome</keyword>
<proteinExistence type="predicted"/>